<dbReference type="RefSeq" id="WP_138836396.1">
    <property type="nucleotide sequence ID" value="NZ_VCNI01000002.1"/>
</dbReference>
<name>A0ABY2WJX8_9FLAO</name>
<proteinExistence type="predicted"/>
<protein>
    <submittedName>
        <fullName evidence="1">Uncharacterized protein</fullName>
    </submittedName>
</protein>
<keyword evidence="2" id="KW-1185">Reference proteome</keyword>
<dbReference type="EMBL" id="VCNI01000002">
    <property type="protein sequence ID" value="TMU54847.1"/>
    <property type="molecule type" value="Genomic_DNA"/>
</dbReference>
<sequence length="195" mass="22457">MKRIVSILVLIGFISCNSGNEQQRIVYYPSEGEFSNPKFLVPIDLDTTSLNYWDLAMMTPANDYRKNVPFFEIKEDSLTKRIVPFIIESPFVKRNEVITVTMDSVFADKEYNFEQLYAVLNKIFGGQKAPEFSNYQKNPNIVRLAIDIDKNSTGKDLKIILSKTTDSFEKLKKEISDSLELILYFDTVHSLYGSH</sequence>
<comment type="caution">
    <text evidence="1">The sequence shown here is derived from an EMBL/GenBank/DDBJ whole genome shotgun (WGS) entry which is preliminary data.</text>
</comment>
<accession>A0ABY2WJX8</accession>
<dbReference type="Proteomes" id="UP000751614">
    <property type="component" value="Unassembled WGS sequence"/>
</dbReference>
<reference evidence="1 2" key="1">
    <citation type="submission" date="2019-05" db="EMBL/GenBank/DDBJ databases">
        <title>Flagellimonas sp. AsT0115, sp. nov., isolated from a marine red algae, Asparagopsis taxiformis.</title>
        <authorList>
            <person name="Kim J."/>
            <person name="Jeong S.E."/>
            <person name="Jeon C.O."/>
        </authorList>
    </citation>
    <scope>NUCLEOTIDE SEQUENCE [LARGE SCALE GENOMIC DNA]</scope>
    <source>
        <strain evidence="1 2">AsT0115</strain>
    </source>
</reference>
<evidence type="ECO:0000313" key="2">
    <source>
        <dbReference type="Proteomes" id="UP000751614"/>
    </source>
</evidence>
<evidence type="ECO:0000313" key="1">
    <source>
        <dbReference type="EMBL" id="TMU54847.1"/>
    </source>
</evidence>
<gene>
    <name evidence="1" type="ORF">FGG15_11665</name>
</gene>
<organism evidence="1 2">
    <name type="scientific">Flagellimonas algicola</name>
    <dbReference type="NCBI Taxonomy" id="2583815"/>
    <lineage>
        <taxon>Bacteria</taxon>
        <taxon>Pseudomonadati</taxon>
        <taxon>Bacteroidota</taxon>
        <taxon>Flavobacteriia</taxon>
        <taxon>Flavobacteriales</taxon>
        <taxon>Flavobacteriaceae</taxon>
        <taxon>Flagellimonas</taxon>
    </lineage>
</organism>
<dbReference type="PROSITE" id="PS51257">
    <property type="entry name" value="PROKAR_LIPOPROTEIN"/>
    <property type="match status" value="1"/>
</dbReference>